<reference evidence="1 2" key="1">
    <citation type="journal article" date="2018" name="Front. Plant Sci.">
        <title>Red Clover (Trifolium pratense) and Zigzag Clover (T. medium) - A Picture of Genomic Similarities and Differences.</title>
        <authorList>
            <person name="Dluhosova J."/>
            <person name="Istvanek J."/>
            <person name="Nedelnik J."/>
            <person name="Repkova J."/>
        </authorList>
    </citation>
    <scope>NUCLEOTIDE SEQUENCE [LARGE SCALE GENOMIC DNA]</scope>
    <source>
        <strain evidence="2">cv. 10/8</strain>
        <tissue evidence="1">Leaf</tissue>
    </source>
</reference>
<sequence>AVFSVCLHSPPVVDLMAMRQRTARGGALTGVSSTDSRR</sequence>
<comment type="caution">
    <text evidence="1">The sequence shown here is derived from an EMBL/GenBank/DDBJ whole genome shotgun (WGS) entry which is preliminary data.</text>
</comment>
<name>A0A392W212_9FABA</name>
<dbReference type="Proteomes" id="UP000265520">
    <property type="component" value="Unassembled WGS sequence"/>
</dbReference>
<organism evidence="1 2">
    <name type="scientific">Trifolium medium</name>
    <dbReference type="NCBI Taxonomy" id="97028"/>
    <lineage>
        <taxon>Eukaryota</taxon>
        <taxon>Viridiplantae</taxon>
        <taxon>Streptophyta</taxon>
        <taxon>Embryophyta</taxon>
        <taxon>Tracheophyta</taxon>
        <taxon>Spermatophyta</taxon>
        <taxon>Magnoliopsida</taxon>
        <taxon>eudicotyledons</taxon>
        <taxon>Gunneridae</taxon>
        <taxon>Pentapetalae</taxon>
        <taxon>rosids</taxon>
        <taxon>fabids</taxon>
        <taxon>Fabales</taxon>
        <taxon>Fabaceae</taxon>
        <taxon>Papilionoideae</taxon>
        <taxon>50 kb inversion clade</taxon>
        <taxon>NPAAA clade</taxon>
        <taxon>Hologalegina</taxon>
        <taxon>IRL clade</taxon>
        <taxon>Trifolieae</taxon>
        <taxon>Trifolium</taxon>
    </lineage>
</organism>
<dbReference type="AlphaFoldDB" id="A0A392W212"/>
<keyword evidence="2" id="KW-1185">Reference proteome</keyword>
<protein>
    <submittedName>
        <fullName evidence="1">Uncharacterized protein</fullName>
    </submittedName>
</protein>
<evidence type="ECO:0000313" key="2">
    <source>
        <dbReference type="Proteomes" id="UP000265520"/>
    </source>
</evidence>
<accession>A0A392W212</accession>
<evidence type="ECO:0000313" key="1">
    <source>
        <dbReference type="EMBL" id="MCI94466.1"/>
    </source>
</evidence>
<dbReference type="EMBL" id="LXQA011356813">
    <property type="protein sequence ID" value="MCI94466.1"/>
    <property type="molecule type" value="Genomic_DNA"/>
</dbReference>
<feature type="non-terminal residue" evidence="1">
    <location>
        <position position="1"/>
    </location>
</feature>
<proteinExistence type="predicted"/>